<dbReference type="Proteomes" id="UP001306592">
    <property type="component" value="Unassembled WGS sequence"/>
</dbReference>
<evidence type="ECO:0000313" key="2">
    <source>
        <dbReference type="EMBL" id="MEI2682359.1"/>
    </source>
</evidence>
<proteinExistence type="predicted"/>
<protein>
    <submittedName>
        <fullName evidence="2">Uncharacterized protein</fullName>
    </submittedName>
</protein>
<reference evidence="2 3" key="1">
    <citation type="submission" date="2024-02" db="EMBL/GenBank/DDBJ databases">
        <title>First report Erwinia aphidicola in onion in Chile.</title>
        <authorList>
            <person name="Valenzuela M."/>
            <person name="Pena M."/>
            <person name="Dutta B."/>
        </authorList>
    </citation>
    <scope>NUCLEOTIDE SEQUENCE [LARGE SCALE GENOMIC DNA]</scope>
    <source>
        <strain evidence="2 3">QCJ3A</strain>
    </source>
</reference>
<sequence>MKSNSQKNAELTHRNRGGQHAFSFRGTPDHQEKPLIEGLFFARNSMQMLCSIAFLMQQGGS</sequence>
<dbReference type="EMBL" id="JBANEI010000007">
    <property type="protein sequence ID" value="MEI2682359.1"/>
    <property type="molecule type" value="Genomic_DNA"/>
</dbReference>
<evidence type="ECO:0000313" key="3">
    <source>
        <dbReference type="Proteomes" id="UP001306592"/>
    </source>
</evidence>
<comment type="caution">
    <text evidence="2">The sequence shown here is derived from an EMBL/GenBank/DDBJ whole genome shotgun (WGS) entry which is preliminary data.</text>
</comment>
<name>A0ABU8DIH6_ERWAP</name>
<feature type="region of interest" description="Disordered" evidence="1">
    <location>
        <begin position="1"/>
        <end position="31"/>
    </location>
</feature>
<gene>
    <name evidence="2" type="ORF">V8N49_11910</name>
</gene>
<organism evidence="2 3">
    <name type="scientific">Erwinia aphidicola</name>
    <dbReference type="NCBI Taxonomy" id="68334"/>
    <lineage>
        <taxon>Bacteria</taxon>
        <taxon>Pseudomonadati</taxon>
        <taxon>Pseudomonadota</taxon>
        <taxon>Gammaproteobacteria</taxon>
        <taxon>Enterobacterales</taxon>
        <taxon>Erwiniaceae</taxon>
        <taxon>Erwinia</taxon>
    </lineage>
</organism>
<accession>A0ABU8DIH6</accession>
<dbReference type="RefSeq" id="WP_336203191.1">
    <property type="nucleotide sequence ID" value="NZ_JBANEI010000007.1"/>
</dbReference>
<keyword evidence="3" id="KW-1185">Reference proteome</keyword>
<evidence type="ECO:0000256" key="1">
    <source>
        <dbReference type="SAM" id="MobiDB-lite"/>
    </source>
</evidence>